<evidence type="ECO:0000256" key="3">
    <source>
        <dbReference type="ARBA" id="ARBA00022723"/>
    </source>
</evidence>
<dbReference type="GO" id="GO:0006355">
    <property type="term" value="P:regulation of DNA-templated transcription"/>
    <property type="evidence" value="ECO:0007669"/>
    <property type="project" value="UniProtKB-ARBA"/>
</dbReference>
<evidence type="ECO:0000313" key="8">
    <source>
        <dbReference type="EMBL" id="CAD7222894.1"/>
    </source>
</evidence>
<dbReference type="InterPro" id="IPR036236">
    <property type="entry name" value="Znf_C2H2_sf"/>
</dbReference>
<dbReference type="PROSITE" id="PS00028">
    <property type="entry name" value="ZINC_FINGER_C2H2_1"/>
    <property type="match status" value="4"/>
</dbReference>
<keyword evidence="3" id="KW-0479">Metal-binding</keyword>
<dbReference type="InterPro" id="IPR013087">
    <property type="entry name" value="Znf_C2H2_type"/>
</dbReference>
<dbReference type="OrthoDB" id="6355685at2759"/>
<evidence type="ECO:0000256" key="7">
    <source>
        <dbReference type="ARBA" id="ARBA00023242"/>
    </source>
</evidence>
<keyword evidence="4" id="KW-0677">Repeat</keyword>
<gene>
    <name evidence="8" type="ORF">CTOB1V02_LOCUS890</name>
</gene>
<dbReference type="FunFam" id="3.30.160.60:FF:000218">
    <property type="entry name" value="Zinc finger protein 10"/>
    <property type="match status" value="1"/>
</dbReference>
<dbReference type="PANTHER" id="PTHR24379">
    <property type="entry name" value="KRAB AND ZINC FINGER DOMAIN-CONTAINING"/>
    <property type="match status" value="1"/>
</dbReference>
<name>A0A7R8W5M0_9CRUS</name>
<dbReference type="Pfam" id="PF00096">
    <property type="entry name" value="zf-C2H2"/>
    <property type="match status" value="5"/>
</dbReference>
<keyword evidence="6" id="KW-0862">Zinc</keyword>
<comment type="similarity">
    <text evidence="2">Belongs to the krueppel C2H2-type zinc-finger protein family.</text>
</comment>
<keyword evidence="5" id="KW-0863">Zinc-finger</keyword>
<keyword evidence="7" id="KW-0539">Nucleus</keyword>
<dbReference type="SUPFAM" id="SSF57667">
    <property type="entry name" value="beta-beta-alpha zinc fingers"/>
    <property type="match status" value="4"/>
</dbReference>
<accession>A0A7R8W5M0</accession>
<dbReference type="PROSITE" id="PS50157">
    <property type="entry name" value="ZINC_FINGER_C2H2_2"/>
    <property type="match status" value="6"/>
</dbReference>
<evidence type="ECO:0000256" key="5">
    <source>
        <dbReference type="ARBA" id="ARBA00022771"/>
    </source>
</evidence>
<organism evidence="8">
    <name type="scientific">Cyprideis torosa</name>
    <dbReference type="NCBI Taxonomy" id="163714"/>
    <lineage>
        <taxon>Eukaryota</taxon>
        <taxon>Metazoa</taxon>
        <taxon>Ecdysozoa</taxon>
        <taxon>Arthropoda</taxon>
        <taxon>Crustacea</taxon>
        <taxon>Oligostraca</taxon>
        <taxon>Ostracoda</taxon>
        <taxon>Podocopa</taxon>
        <taxon>Podocopida</taxon>
        <taxon>Cytherocopina</taxon>
        <taxon>Cytheroidea</taxon>
        <taxon>Cytherideidae</taxon>
        <taxon>Cyprideis</taxon>
    </lineage>
</organism>
<evidence type="ECO:0000256" key="6">
    <source>
        <dbReference type="ARBA" id="ARBA00022833"/>
    </source>
</evidence>
<dbReference type="FunFam" id="3.30.160.60:FF:002343">
    <property type="entry name" value="Zinc finger protein 33A"/>
    <property type="match status" value="1"/>
</dbReference>
<comment type="subcellular location">
    <subcellularLocation>
        <location evidence="1">Nucleus</location>
    </subcellularLocation>
</comment>
<protein>
    <submittedName>
        <fullName evidence="8">Uncharacterized protein</fullName>
    </submittedName>
</protein>
<dbReference type="Gene3D" id="3.30.160.60">
    <property type="entry name" value="Classic Zinc Finger"/>
    <property type="match status" value="6"/>
</dbReference>
<feature type="non-terminal residue" evidence="8">
    <location>
        <position position="1"/>
    </location>
</feature>
<dbReference type="GO" id="GO:0005634">
    <property type="term" value="C:nucleus"/>
    <property type="evidence" value="ECO:0007669"/>
    <property type="project" value="UniProtKB-SubCell"/>
</dbReference>
<dbReference type="EMBL" id="OB660118">
    <property type="protein sequence ID" value="CAD7222894.1"/>
    <property type="molecule type" value="Genomic_DNA"/>
</dbReference>
<proteinExistence type="inferred from homology"/>
<dbReference type="PANTHER" id="PTHR24379:SF121">
    <property type="entry name" value="C2H2-TYPE DOMAIN-CONTAINING PROTEIN"/>
    <property type="match status" value="1"/>
</dbReference>
<dbReference type="FunFam" id="3.30.160.60:FF:000446">
    <property type="entry name" value="Zinc finger protein"/>
    <property type="match status" value="2"/>
</dbReference>
<dbReference type="SMART" id="SM00355">
    <property type="entry name" value="ZnF_C2H2"/>
    <property type="match status" value="6"/>
</dbReference>
<dbReference type="AlphaFoldDB" id="A0A7R8W5M0"/>
<dbReference type="FunFam" id="3.30.160.60:FF:001498">
    <property type="entry name" value="Zinc finger protein 404"/>
    <property type="match status" value="1"/>
</dbReference>
<dbReference type="GO" id="GO:0008270">
    <property type="term" value="F:zinc ion binding"/>
    <property type="evidence" value="ECO:0007669"/>
    <property type="project" value="UniProtKB-KW"/>
</dbReference>
<evidence type="ECO:0000256" key="1">
    <source>
        <dbReference type="ARBA" id="ARBA00004123"/>
    </source>
</evidence>
<sequence>MVESKILDIEESRLESLSNVATVQHFEESSENTLWRNSIRLRRVWKTVYSVFQYAETQEDDSCLGDISSTLEIVNEYHVSPIVCFRIVPLADLNVLSRLAWPDWTIVIVKKKAERHYCEDLMYRFNCSLFCCCVFNRTVIFVRVFNLLSISHQTPFKCDLCGKQFTRFCKKLFTRSADLKVHYRVHTNERPFECHICSKRFTSSGDLKKHTRIHTGERAYQCQLCPSAFTQSSTLKKHLRTHSGGTPSDGDLCGKHFTRSFSMSQHKKRILAQQTSLQPLKRRKTTSKSSAERKTATKNECAVCGKSFRTPFLLRTHERVHSGEKPYGASGVRQCQLCPSVFAESGSLKNHMKTHTGETPFECNLCGKQVTRSSSMLRHKKRILAQQTSL</sequence>
<reference evidence="8" key="1">
    <citation type="submission" date="2020-11" db="EMBL/GenBank/DDBJ databases">
        <authorList>
            <person name="Tran Van P."/>
        </authorList>
    </citation>
    <scope>NUCLEOTIDE SEQUENCE</scope>
</reference>
<evidence type="ECO:0000256" key="2">
    <source>
        <dbReference type="ARBA" id="ARBA00006991"/>
    </source>
</evidence>
<evidence type="ECO:0000256" key="4">
    <source>
        <dbReference type="ARBA" id="ARBA00022737"/>
    </source>
</evidence>